<proteinExistence type="predicted"/>
<evidence type="ECO:0000313" key="3">
    <source>
        <dbReference type="Proteomes" id="UP001580391"/>
    </source>
</evidence>
<protein>
    <submittedName>
        <fullName evidence="2">Lipoprotein</fullName>
    </submittedName>
</protein>
<comment type="caution">
    <text evidence="2">The sequence shown here is derived from an EMBL/GenBank/DDBJ whole genome shotgun (WGS) entry which is preliminary data.</text>
</comment>
<organism evidence="2 3">
    <name type="scientific">Leptospira wolffii</name>
    <dbReference type="NCBI Taxonomy" id="409998"/>
    <lineage>
        <taxon>Bacteria</taxon>
        <taxon>Pseudomonadati</taxon>
        <taxon>Spirochaetota</taxon>
        <taxon>Spirochaetia</taxon>
        <taxon>Leptospirales</taxon>
        <taxon>Leptospiraceae</taxon>
        <taxon>Leptospira</taxon>
    </lineage>
</organism>
<feature type="chain" id="PRO_5045140855" evidence="1">
    <location>
        <begin position="22"/>
        <end position="207"/>
    </location>
</feature>
<dbReference type="Proteomes" id="UP001580391">
    <property type="component" value="Unassembled WGS sequence"/>
</dbReference>
<name>A0ABV5BJR9_9LEPT</name>
<feature type="signal peptide" evidence="1">
    <location>
        <begin position="1"/>
        <end position="21"/>
    </location>
</feature>
<dbReference type="EMBL" id="JBHILJ010000001">
    <property type="protein sequence ID" value="MFB5735554.1"/>
    <property type="molecule type" value="Genomic_DNA"/>
</dbReference>
<accession>A0ABV5BJR9</accession>
<evidence type="ECO:0000313" key="2">
    <source>
        <dbReference type="EMBL" id="MFB5735554.1"/>
    </source>
</evidence>
<evidence type="ECO:0000256" key="1">
    <source>
        <dbReference type="SAM" id="SignalP"/>
    </source>
</evidence>
<sequence length="207" mass="24080">MKRIFVLPLLLLLLLSCKSTSRREKPEYMDGFKEKLAETKLLIRQVVPPNFRLIAKDPKVPYRYDYALRSDDDQIEIRYILKSVPGLLREIAEIKKKDPSAVMVPPKKDDYLIHYAVFLQNLGGENVVTGYTEFPPKAVKDEFGADWGSNVSFEMRPGSDSKFKYCSITALHKDNQADVYILYLSEDPDKLIQFMKNTHLFYNLRFM</sequence>
<dbReference type="RefSeq" id="WP_375516591.1">
    <property type="nucleotide sequence ID" value="NZ_JBHILI010000001.1"/>
</dbReference>
<reference evidence="2 3" key="1">
    <citation type="submission" date="2024-09" db="EMBL/GenBank/DDBJ databases">
        <title>Taxonomic and Genotyping Characterization of Leptospira Strains isolated from Multiple Sources in Colombia highlights the importance of intermediate species.</title>
        <authorList>
            <person name="Torres Higuera L."/>
            <person name="Rojas Tapias D."/>
            <person name="Jimenez Velasquez S."/>
            <person name="Renjifo Ibanez C."/>
        </authorList>
    </citation>
    <scope>NUCLEOTIDE SEQUENCE [LARGE SCALE GENOMIC DNA]</scope>
    <source>
        <strain evidence="2 3">Lep080</strain>
    </source>
</reference>
<gene>
    <name evidence="2" type="ORF">ACE5IX_03495</name>
</gene>
<keyword evidence="3" id="KW-1185">Reference proteome</keyword>
<keyword evidence="1" id="KW-0732">Signal</keyword>
<keyword evidence="2" id="KW-0449">Lipoprotein</keyword>
<dbReference type="PROSITE" id="PS51257">
    <property type="entry name" value="PROKAR_LIPOPROTEIN"/>
    <property type="match status" value="1"/>
</dbReference>